<organism evidence="1">
    <name type="scientific">uncultured Caudovirales phage</name>
    <dbReference type="NCBI Taxonomy" id="2100421"/>
    <lineage>
        <taxon>Viruses</taxon>
        <taxon>Duplodnaviria</taxon>
        <taxon>Heunggongvirae</taxon>
        <taxon>Uroviricota</taxon>
        <taxon>Caudoviricetes</taxon>
        <taxon>Peduoviridae</taxon>
        <taxon>Maltschvirus</taxon>
        <taxon>Maltschvirus maltsch</taxon>
    </lineage>
</organism>
<proteinExistence type="predicted"/>
<protein>
    <submittedName>
        <fullName evidence="1">Uncharacterized protein</fullName>
    </submittedName>
</protein>
<dbReference type="EMBL" id="LR796181">
    <property type="protein sequence ID" value="CAB4124915.1"/>
    <property type="molecule type" value="Genomic_DNA"/>
</dbReference>
<dbReference type="EMBL" id="LR798291">
    <property type="protein sequence ID" value="CAB5220923.1"/>
    <property type="molecule type" value="Genomic_DNA"/>
</dbReference>
<accession>A0A6J5KUT9</accession>
<name>A0A6J5KUT9_9CAUD</name>
<gene>
    <name evidence="2" type="ORF">UFOVP246_57</name>
    <name evidence="1" type="ORF">UFOVP59_58</name>
</gene>
<evidence type="ECO:0000313" key="1">
    <source>
        <dbReference type="EMBL" id="CAB4124915.1"/>
    </source>
</evidence>
<sequence length="73" mass="8254">MKTQATLILSDLHAIAFEAIKVPKPKNKATKATDFAFGNSYRRVYKDKEGLFAIWYGKRVKVYMTTQVKLGGV</sequence>
<reference evidence="1" key="1">
    <citation type="submission" date="2020-04" db="EMBL/GenBank/DDBJ databases">
        <authorList>
            <person name="Chiriac C."/>
            <person name="Salcher M."/>
            <person name="Ghai R."/>
            <person name="Kavagutti S V."/>
        </authorList>
    </citation>
    <scope>NUCLEOTIDE SEQUENCE</scope>
</reference>
<evidence type="ECO:0000313" key="2">
    <source>
        <dbReference type="EMBL" id="CAB5220923.1"/>
    </source>
</evidence>